<keyword evidence="2" id="KW-0238">DNA-binding</keyword>
<accession>A0A2P8IFA2</accession>
<name>A0A2P8IFA2_SACCR</name>
<evidence type="ECO:0000256" key="1">
    <source>
        <dbReference type="SAM" id="MobiDB-lite"/>
    </source>
</evidence>
<reference evidence="2 3" key="1">
    <citation type="submission" date="2018-03" db="EMBL/GenBank/DDBJ databases">
        <title>Genomic Encyclopedia of Type Strains, Phase III (KMG-III): the genomes of soil and plant-associated and newly described type strains.</title>
        <authorList>
            <person name="Whitman W."/>
        </authorList>
    </citation>
    <scope>NUCLEOTIDE SEQUENCE [LARGE SCALE GENOMIC DNA]</scope>
    <source>
        <strain evidence="2 3">CGMCC 4.7097</strain>
    </source>
</reference>
<dbReference type="RefSeq" id="WP_106614140.1">
    <property type="nucleotide sequence ID" value="NZ_PYAX01000002.1"/>
</dbReference>
<evidence type="ECO:0000313" key="3">
    <source>
        <dbReference type="Proteomes" id="UP000241118"/>
    </source>
</evidence>
<proteinExistence type="predicted"/>
<dbReference type="Pfam" id="PF02575">
    <property type="entry name" value="YbaB_DNA_bd"/>
    <property type="match status" value="1"/>
</dbReference>
<feature type="region of interest" description="Disordered" evidence="1">
    <location>
        <begin position="125"/>
        <end position="150"/>
    </location>
</feature>
<dbReference type="InterPro" id="IPR004401">
    <property type="entry name" value="YbaB/EbfC"/>
</dbReference>
<protein>
    <submittedName>
        <fullName evidence="2">DNA-binding protein YbaB</fullName>
    </submittedName>
</protein>
<dbReference type="Proteomes" id="UP000241118">
    <property type="component" value="Unassembled WGS sequence"/>
</dbReference>
<dbReference type="InterPro" id="IPR036894">
    <property type="entry name" value="YbaB-like_sf"/>
</dbReference>
<feature type="compositionally biased region" description="Acidic residues" evidence="1">
    <location>
        <begin position="140"/>
        <end position="150"/>
    </location>
</feature>
<comment type="caution">
    <text evidence="2">The sequence shown here is derived from an EMBL/GenBank/DDBJ whole genome shotgun (WGS) entry which is preliminary data.</text>
</comment>
<dbReference type="SUPFAM" id="SSF82607">
    <property type="entry name" value="YbaB-like"/>
    <property type="match status" value="1"/>
</dbReference>
<sequence length="150" mass="16364">MTVPGDLVGGDPAEVERGLDQWVAGFERRAESYQRLQQRVEGVRISATSPNGVVTVTVDAEGSLVDAKFTDQLVRTTPDELSRQLLLAVNQAKAQITPRVREIAGDTLGEHGAERIAGYYAQKFAATTEPQPRPNRPPDDDSVEDSVFDD</sequence>
<dbReference type="Gene3D" id="3.30.1310.10">
    <property type="entry name" value="Nucleoid-associated protein YbaB-like domain"/>
    <property type="match status" value="1"/>
</dbReference>
<dbReference type="GO" id="GO:0003677">
    <property type="term" value="F:DNA binding"/>
    <property type="evidence" value="ECO:0007669"/>
    <property type="project" value="UniProtKB-KW"/>
</dbReference>
<dbReference type="AlphaFoldDB" id="A0A2P8IFA2"/>
<keyword evidence="3" id="KW-1185">Reference proteome</keyword>
<dbReference type="EMBL" id="PYAX01000002">
    <property type="protein sequence ID" value="PSL57148.1"/>
    <property type="molecule type" value="Genomic_DNA"/>
</dbReference>
<dbReference type="OrthoDB" id="3685284at2"/>
<evidence type="ECO:0000313" key="2">
    <source>
        <dbReference type="EMBL" id="PSL57148.1"/>
    </source>
</evidence>
<organism evidence="2 3">
    <name type="scientific">Saccharothrix carnea</name>
    <dbReference type="NCBI Taxonomy" id="1280637"/>
    <lineage>
        <taxon>Bacteria</taxon>
        <taxon>Bacillati</taxon>
        <taxon>Actinomycetota</taxon>
        <taxon>Actinomycetes</taxon>
        <taxon>Pseudonocardiales</taxon>
        <taxon>Pseudonocardiaceae</taxon>
        <taxon>Saccharothrix</taxon>
    </lineage>
</organism>
<gene>
    <name evidence="2" type="ORF">B0I31_102126</name>
</gene>